<dbReference type="EMBL" id="BMAT01009888">
    <property type="protein sequence ID" value="GFS15853.1"/>
    <property type="molecule type" value="Genomic_DNA"/>
</dbReference>
<dbReference type="Pfam" id="PF19033">
    <property type="entry name" value="Intu_longin_3"/>
    <property type="match status" value="1"/>
</dbReference>
<dbReference type="GO" id="GO:0060271">
    <property type="term" value="P:cilium assembly"/>
    <property type="evidence" value="ECO:0007669"/>
    <property type="project" value="InterPro"/>
</dbReference>
<protein>
    <submittedName>
        <fullName evidence="3">Protein inturned</fullName>
    </submittedName>
</protein>
<dbReference type="GO" id="GO:0007399">
    <property type="term" value="P:nervous system development"/>
    <property type="evidence" value="ECO:0007669"/>
    <property type="project" value="TreeGrafter"/>
</dbReference>
<reference evidence="3 4" key="1">
    <citation type="journal article" date="2021" name="Elife">
        <title>Chloroplast acquisition without the gene transfer in kleptoplastic sea slugs, Plakobranchus ocellatus.</title>
        <authorList>
            <person name="Maeda T."/>
            <person name="Takahashi S."/>
            <person name="Yoshida T."/>
            <person name="Shimamura S."/>
            <person name="Takaki Y."/>
            <person name="Nagai Y."/>
            <person name="Toyoda A."/>
            <person name="Suzuki Y."/>
            <person name="Arimoto A."/>
            <person name="Ishii H."/>
            <person name="Satoh N."/>
            <person name="Nishiyama T."/>
            <person name="Hasebe M."/>
            <person name="Maruyama T."/>
            <person name="Minagawa J."/>
            <person name="Obokata J."/>
            <person name="Shigenobu S."/>
        </authorList>
    </citation>
    <scope>NUCLEOTIDE SEQUENCE [LARGE SCALE GENOMIC DNA]</scope>
</reference>
<dbReference type="AlphaFoldDB" id="A0AAV4J1Q4"/>
<evidence type="ECO:0000313" key="4">
    <source>
        <dbReference type="Proteomes" id="UP000762676"/>
    </source>
</evidence>
<dbReference type="PANTHER" id="PTHR21082:SF4">
    <property type="entry name" value="PROTEIN INTURNED"/>
    <property type="match status" value="1"/>
</dbReference>
<dbReference type="GO" id="GO:0001736">
    <property type="term" value="P:establishment of planar polarity"/>
    <property type="evidence" value="ECO:0007669"/>
    <property type="project" value="InterPro"/>
</dbReference>
<keyword evidence="4" id="KW-1185">Reference proteome</keyword>
<evidence type="ECO:0000259" key="2">
    <source>
        <dbReference type="Pfam" id="PF19033"/>
    </source>
</evidence>
<evidence type="ECO:0000313" key="3">
    <source>
        <dbReference type="EMBL" id="GFS15853.1"/>
    </source>
</evidence>
<proteinExistence type="predicted"/>
<evidence type="ECO:0000256" key="1">
    <source>
        <dbReference type="SAM" id="MobiDB-lite"/>
    </source>
</evidence>
<feature type="region of interest" description="Disordered" evidence="1">
    <location>
        <begin position="42"/>
        <end position="111"/>
    </location>
</feature>
<dbReference type="GO" id="GO:0005737">
    <property type="term" value="C:cytoplasm"/>
    <property type="evidence" value="ECO:0007669"/>
    <property type="project" value="TreeGrafter"/>
</dbReference>
<dbReference type="InterPro" id="IPR043989">
    <property type="entry name" value="CCZ1/INTU/HSP4_longin_3"/>
</dbReference>
<organism evidence="3 4">
    <name type="scientific">Elysia marginata</name>
    <dbReference type="NCBI Taxonomy" id="1093978"/>
    <lineage>
        <taxon>Eukaryota</taxon>
        <taxon>Metazoa</taxon>
        <taxon>Spiralia</taxon>
        <taxon>Lophotrochozoa</taxon>
        <taxon>Mollusca</taxon>
        <taxon>Gastropoda</taxon>
        <taxon>Heterobranchia</taxon>
        <taxon>Euthyneura</taxon>
        <taxon>Panpulmonata</taxon>
        <taxon>Sacoglossa</taxon>
        <taxon>Placobranchoidea</taxon>
        <taxon>Plakobranchidae</taxon>
        <taxon>Elysia</taxon>
    </lineage>
</organism>
<accession>A0AAV4J1Q4</accession>
<dbReference type="InterPro" id="IPR039151">
    <property type="entry name" value="INTU"/>
</dbReference>
<dbReference type="PANTHER" id="PTHR21082">
    <property type="entry name" value="PROTEIN INTURNED"/>
    <property type="match status" value="1"/>
</dbReference>
<sequence>MSTTITTTTTTLITLISLKFALFSLCIHVQPVLVPLNPSTALTPTKASSETQGMARSRSKSADRLDDRDVSSHQDASVVMRRYGSKHSYGSNDSGGSGSSGPSKGRGSYVSSATDLTSISRSLSVANGSKGIAPGGRLSRGRDNYLFTYVHVDEGTGVLVSPTDLQLAEQHSNLQAQVLDNFTVACLKIKELLNTSLKSSVGDEEVKSVFFSPASKAETTVLESGTLFTCSFKALQDKKQILSLDYWVVGRALLSPQPQLLFVCFHESTDQSMVETAFSLAFGT</sequence>
<dbReference type="Proteomes" id="UP000762676">
    <property type="component" value="Unassembled WGS sequence"/>
</dbReference>
<name>A0AAV4J1Q4_9GAST</name>
<feature type="domain" description="CCZ1/INTU/HPS4 third Longin" evidence="2">
    <location>
        <begin position="144"/>
        <end position="279"/>
    </location>
</feature>
<dbReference type="GO" id="GO:0016192">
    <property type="term" value="P:vesicle-mediated transport"/>
    <property type="evidence" value="ECO:0007669"/>
    <property type="project" value="InterPro"/>
</dbReference>
<dbReference type="GO" id="GO:0005929">
    <property type="term" value="C:cilium"/>
    <property type="evidence" value="ECO:0007669"/>
    <property type="project" value="TreeGrafter"/>
</dbReference>
<feature type="compositionally biased region" description="Basic and acidic residues" evidence="1">
    <location>
        <begin position="60"/>
        <end position="72"/>
    </location>
</feature>
<feature type="compositionally biased region" description="Polar residues" evidence="1">
    <location>
        <begin position="42"/>
        <end position="54"/>
    </location>
</feature>
<gene>
    <name evidence="3" type="ORF">ElyMa_004943800</name>
</gene>
<comment type="caution">
    <text evidence="3">The sequence shown here is derived from an EMBL/GenBank/DDBJ whole genome shotgun (WGS) entry which is preliminary data.</text>
</comment>